<gene>
    <name evidence="1" type="ORF">FHR36_001323</name>
</gene>
<sequence length="283" mass="32054">MEEKSDESMTGQAPPEAFHNYQGLCWWCGKLADSKEHRHKRTDVARIFKDGGKDGRVARGVGGSDHLQFIQSENSDNLKFSNVLCSACNNTRSQPFDKAYAEFSRYFHQNEDAIALRGSFQLSAIYGREWRDRRRLLTKYFVKHIGCRMAEDRVPIPEAVVDFLNISKAPLPHLQLGMGINLAKHEMEIHLRDFHGIDGRGSWVGDHGCHYSSHSGRIIQTFGHLGFDSFTLSYQCILDDKHGGENYFHGNKVTLDSFWPDGFEPGSGAEMCDECKTGAKFQD</sequence>
<proteinExistence type="predicted"/>
<reference evidence="1 2" key="1">
    <citation type="submission" date="2022-06" db="EMBL/GenBank/DDBJ databases">
        <title>Sequencing the genomes of 1000 actinobacteria strains.</title>
        <authorList>
            <person name="Klenk H.-P."/>
        </authorList>
    </citation>
    <scope>NUCLEOTIDE SEQUENCE [LARGE SCALE GENOMIC DNA]</scope>
    <source>
        <strain evidence="1 2">DSM 41656</strain>
    </source>
</reference>
<name>A0ABT1IUG3_9ACTN</name>
<protein>
    <recommendedName>
        <fullName evidence="3">HNH endonuclease</fullName>
    </recommendedName>
</protein>
<dbReference type="Proteomes" id="UP001206483">
    <property type="component" value="Unassembled WGS sequence"/>
</dbReference>
<evidence type="ECO:0008006" key="3">
    <source>
        <dbReference type="Google" id="ProtNLM"/>
    </source>
</evidence>
<keyword evidence="2" id="KW-1185">Reference proteome</keyword>
<organism evidence="1 2">
    <name type="scientific">Kitasatospora paracochleata</name>
    <dbReference type="NCBI Taxonomy" id="58354"/>
    <lineage>
        <taxon>Bacteria</taxon>
        <taxon>Bacillati</taxon>
        <taxon>Actinomycetota</taxon>
        <taxon>Actinomycetes</taxon>
        <taxon>Kitasatosporales</taxon>
        <taxon>Streptomycetaceae</taxon>
        <taxon>Kitasatospora</taxon>
    </lineage>
</organism>
<accession>A0ABT1IUG3</accession>
<comment type="caution">
    <text evidence="1">The sequence shown here is derived from an EMBL/GenBank/DDBJ whole genome shotgun (WGS) entry which is preliminary data.</text>
</comment>
<dbReference type="RefSeq" id="WP_344586054.1">
    <property type="nucleotide sequence ID" value="NZ_BAAAUB010000005.1"/>
</dbReference>
<evidence type="ECO:0000313" key="1">
    <source>
        <dbReference type="EMBL" id="MCP2308231.1"/>
    </source>
</evidence>
<dbReference type="EMBL" id="JAMZDX010000001">
    <property type="protein sequence ID" value="MCP2308231.1"/>
    <property type="molecule type" value="Genomic_DNA"/>
</dbReference>
<evidence type="ECO:0000313" key="2">
    <source>
        <dbReference type="Proteomes" id="UP001206483"/>
    </source>
</evidence>